<dbReference type="GO" id="GO:0004590">
    <property type="term" value="F:orotidine-5'-phosphate decarboxylase activity"/>
    <property type="evidence" value="ECO:0007669"/>
    <property type="project" value="UniProtKB-UniRule"/>
</dbReference>
<comment type="pathway">
    <text evidence="1">Pyrimidine metabolism; UMP biosynthesis via de novo pathway; UMP from orotate: step 2/2.</text>
</comment>
<evidence type="ECO:0000256" key="2">
    <source>
        <dbReference type="ARBA" id="ARBA00008847"/>
    </source>
</evidence>
<dbReference type="EMBL" id="FNVA01000003">
    <property type="protein sequence ID" value="SEG23145.1"/>
    <property type="molecule type" value="Genomic_DNA"/>
</dbReference>
<dbReference type="Proteomes" id="UP000236728">
    <property type="component" value="Unassembled WGS sequence"/>
</dbReference>
<dbReference type="InterPro" id="IPR011995">
    <property type="entry name" value="OMPdecase_type-2"/>
</dbReference>
<dbReference type="Pfam" id="PF00215">
    <property type="entry name" value="OMPdecase"/>
    <property type="match status" value="1"/>
</dbReference>
<evidence type="ECO:0000256" key="4">
    <source>
        <dbReference type="ARBA" id="ARBA00022975"/>
    </source>
</evidence>
<dbReference type="NCBIfam" id="TIGR02127">
    <property type="entry name" value="pyrF_sub2"/>
    <property type="match status" value="1"/>
</dbReference>
<dbReference type="CDD" id="cd04725">
    <property type="entry name" value="OMP_decarboxylase_like"/>
    <property type="match status" value="1"/>
</dbReference>
<dbReference type="AlphaFoldDB" id="A0A1H5YHP8"/>
<comment type="similarity">
    <text evidence="2">Belongs to the OMP decarboxylase family. Type 2 subfamily.</text>
</comment>
<dbReference type="PANTHER" id="PTHR43375">
    <property type="entry name" value="OROTIDINE 5'-PHOSPHATE DECARBOXYLASE"/>
    <property type="match status" value="1"/>
</dbReference>
<dbReference type="InterPro" id="IPR011060">
    <property type="entry name" value="RibuloseP-bd_barrel"/>
</dbReference>
<dbReference type="InterPro" id="IPR001754">
    <property type="entry name" value="OMPdeCOase_dom"/>
</dbReference>
<keyword evidence="4" id="KW-0665">Pyrimidine biosynthesis</keyword>
<dbReference type="SUPFAM" id="SSF51366">
    <property type="entry name" value="Ribulose-phoshate binding barrel"/>
    <property type="match status" value="1"/>
</dbReference>
<keyword evidence="5" id="KW-0456">Lyase</keyword>
<dbReference type="GO" id="GO:0006207">
    <property type="term" value="P:'de novo' pyrimidine nucleobase biosynthetic process"/>
    <property type="evidence" value="ECO:0007669"/>
    <property type="project" value="InterPro"/>
</dbReference>
<dbReference type="PANTHER" id="PTHR43375:SF1">
    <property type="entry name" value="OROTIDINE 5'-PHOSPHATE DECARBOXYLASE"/>
    <property type="match status" value="1"/>
</dbReference>
<evidence type="ECO:0000313" key="10">
    <source>
        <dbReference type="Proteomes" id="UP000236728"/>
    </source>
</evidence>
<name>A0A1H5YHP8_9BACT</name>
<dbReference type="InterPro" id="IPR013785">
    <property type="entry name" value="Aldolase_TIM"/>
</dbReference>
<reference evidence="9 10" key="1">
    <citation type="submission" date="2016-10" db="EMBL/GenBank/DDBJ databases">
        <authorList>
            <person name="de Groot N.N."/>
        </authorList>
    </citation>
    <scope>NUCLEOTIDE SEQUENCE [LARGE SCALE GENOMIC DNA]</scope>
    <source>
        <strain evidence="9 10">DSM 22489</strain>
    </source>
</reference>
<evidence type="ECO:0000256" key="7">
    <source>
        <dbReference type="NCBIfam" id="TIGR02127"/>
    </source>
</evidence>
<gene>
    <name evidence="9" type="ORF">SAMN05421819_2300</name>
</gene>
<feature type="domain" description="Orotidine 5'-phosphate decarboxylase" evidence="8">
    <location>
        <begin position="18"/>
        <end position="262"/>
    </location>
</feature>
<dbReference type="EC" id="4.1.1.23" evidence="7"/>
<dbReference type="RefSeq" id="WP_103933164.1">
    <property type="nucleotide sequence ID" value="NZ_FNVA01000003.1"/>
</dbReference>
<evidence type="ECO:0000256" key="5">
    <source>
        <dbReference type="ARBA" id="ARBA00023239"/>
    </source>
</evidence>
<dbReference type="SMART" id="SM00934">
    <property type="entry name" value="OMPdecase"/>
    <property type="match status" value="1"/>
</dbReference>
<protein>
    <recommendedName>
        <fullName evidence="7">Orotidine-5'-phosphate decarboxylase</fullName>
        <ecNumber evidence="7">4.1.1.23</ecNumber>
    </recommendedName>
</protein>
<keyword evidence="10" id="KW-1185">Reference proteome</keyword>
<keyword evidence="3" id="KW-0210">Decarboxylase</keyword>
<dbReference type="OrthoDB" id="9808470at2"/>
<accession>A0A1H5YHP8</accession>
<proteinExistence type="inferred from homology"/>
<organism evidence="9 10">
    <name type="scientific">Bryocella elongata</name>
    <dbReference type="NCBI Taxonomy" id="863522"/>
    <lineage>
        <taxon>Bacteria</taxon>
        <taxon>Pseudomonadati</taxon>
        <taxon>Acidobacteriota</taxon>
        <taxon>Terriglobia</taxon>
        <taxon>Terriglobales</taxon>
        <taxon>Acidobacteriaceae</taxon>
        <taxon>Bryocella</taxon>
    </lineage>
</organism>
<evidence type="ECO:0000256" key="1">
    <source>
        <dbReference type="ARBA" id="ARBA00004861"/>
    </source>
</evidence>
<evidence type="ECO:0000256" key="3">
    <source>
        <dbReference type="ARBA" id="ARBA00022793"/>
    </source>
</evidence>
<evidence type="ECO:0000259" key="8">
    <source>
        <dbReference type="SMART" id="SM00934"/>
    </source>
</evidence>
<evidence type="ECO:0000313" key="9">
    <source>
        <dbReference type="EMBL" id="SEG23145.1"/>
    </source>
</evidence>
<dbReference type="GO" id="GO:0044205">
    <property type="term" value="P:'de novo' UMP biosynthetic process"/>
    <property type="evidence" value="ECO:0007669"/>
    <property type="project" value="UniProtKB-UniPathway"/>
</dbReference>
<dbReference type="Gene3D" id="3.20.20.70">
    <property type="entry name" value="Aldolase class I"/>
    <property type="match status" value="1"/>
</dbReference>
<comment type="catalytic activity">
    <reaction evidence="6">
        <text>orotidine 5'-phosphate + H(+) = UMP + CO2</text>
        <dbReference type="Rhea" id="RHEA:11596"/>
        <dbReference type="ChEBI" id="CHEBI:15378"/>
        <dbReference type="ChEBI" id="CHEBI:16526"/>
        <dbReference type="ChEBI" id="CHEBI:57538"/>
        <dbReference type="ChEBI" id="CHEBI:57865"/>
        <dbReference type="EC" id="4.1.1.23"/>
    </reaction>
</comment>
<evidence type="ECO:0000256" key="6">
    <source>
        <dbReference type="ARBA" id="ARBA00049157"/>
    </source>
</evidence>
<dbReference type="UniPathway" id="UPA00070">
    <property type="reaction ID" value="UER00120"/>
</dbReference>
<sequence length="285" mass="31023">MSAIAAKYARRVAAIKSLVCVGLDSEQSKLPARFQKESEPQFAFNRWIIDQTKEFAAAYKPNTAFYESRGSEGWREFERTLAYIQRVCPDAVTICDAKRADIGNTNRGYVEGIFDRIGFDSITLHPYLGGEALEPFLAREDKAAIILCRTSNPGASDVQDLIVTDSEKSVPLWESVANKVNTEWNKRGNCMLVVGATYPEEMRRIRAIAPEMTFLVPGIGAQGGDVKAVIEAGLDANGAGLMISASRSILFAPEPGVAARALRDEINAAIAEAMAQREGATDAAR</sequence>